<proteinExistence type="predicted"/>
<protein>
    <submittedName>
        <fullName evidence="1">Uncharacterized protein</fullName>
    </submittedName>
</protein>
<comment type="caution">
    <text evidence="1">The sequence shown here is derived from an EMBL/GenBank/DDBJ whole genome shotgun (WGS) entry which is preliminary data.</text>
</comment>
<dbReference type="AlphaFoldDB" id="A0A3R9LFF2"/>
<name>A0A3R9LFF2_ACIJO</name>
<reference evidence="1 2" key="1">
    <citation type="submission" date="2018-10" db="EMBL/GenBank/DDBJ databases">
        <title>Transmission dynamics of multidrug resistant bacteria on intensive care unit surfaces.</title>
        <authorList>
            <person name="D'Souza A.W."/>
            <person name="Potter R.F."/>
            <person name="Wallace M."/>
            <person name="Shupe A."/>
            <person name="Patel S."/>
            <person name="Sun S."/>
            <person name="Gul D."/>
            <person name="Kwon J.H."/>
            <person name="Andleeb S."/>
            <person name="Burnham C.-A.D."/>
            <person name="Dantas G."/>
        </authorList>
    </citation>
    <scope>NUCLEOTIDE SEQUENCE [LARGE SCALE GENOMIC DNA]</scope>
    <source>
        <strain evidence="1 2">AJ_385</strain>
    </source>
</reference>
<organism evidence="1 2">
    <name type="scientific">Acinetobacter johnsonii</name>
    <dbReference type="NCBI Taxonomy" id="40214"/>
    <lineage>
        <taxon>Bacteria</taxon>
        <taxon>Pseudomonadati</taxon>
        <taxon>Pseudomonadota</taxon>
        <taxon>Gammaproteobacteria</taxon>
        <taxon>Moraxellales</taxon>
        <taxon>Moraxellaceae</taxon>
        <taxon>Acinetobacter</taxon>
    </lineage>
</organism>
<dbReference type="Proteomes" id="UP000277537">
    <property type="component" value="Unassembled WGS sequence"/>
</dbReference>
<accession>A0A3R9LFF2</accession>
<dbReference type="RefSeq" id="WP_125274955.1">
    <property type="nucleotide sequence ID" value="NZ_RHXE01000070.1"/>
</dbReference>
<gene>
    <name evidence="1" type="ORF">EGT73_17085</name>
</gene>
<evidence type="ECO:0000313" key="2">
    <source>
        <dbReference type="Proteomes" id="UP000277537"/>
    </source>
</evidence>
<dbReference type="EMBL" id="RHXE01000070">
    <property type="protein sequence ID" value="RSE17417.1"/>
    <property type="molecule type" value="Genomic_DNA"/>
</dbReference>
<sequence>MFDQKISNRDILKIFGCSPEKVLELVKEIYKMTWEQVLLLAVYSRQQFIEQEKNWSLPIESPKNFSNKIKLVNILFHQEVNKYDSLSDKILEKIENYEDIHSITSFLMNIEKSQDTHLSDLAKKLLHEISINYISFSSRESNRNKHPYSYYSMCKILNYSIFVFRDLISLNLSIEYVNKIFLAAIKSTITGDDRIRTDFGFTDSPIHNLYKEIRKSQSIENIINIIQNNEYIKIDSNIISNGVYNVFSNYLGEWIDSIYVNLRIDNYGIKSNRRNTLNMIINIDNKNDENNNRVIRINEVNLQNILSLGMIDNLLNSLKNRILGSNFRSNTSYPAVLNDVVKWYRASKTTLCQDIDDCPCLVASILEFDFRNKIGTFDTDYGISIPVNKKIWFAKDGYLIVTGLIRRFLFKSGLFENLYMVESYNPIFLENINKYINNLYSDEIKNSMLNESMEDLKNLENNMMRVWANLKFDSPLDENSKEYKAMINRFKRLPIYLKEEKKVENSKNISFRSKENIWNIYGLVWQQKINSQKIGYPIDSPFPLPLWANFDSVDNSKIRILKIIKQVYDCKLSVKYF</sequence>
<evidence type="ECO:0000313" key="1">
    <source>
        <dbReference type="EMBL" id="RSE17417.1"/>
    </source>
</evidence>